<dbReference type="EMBL" id="MGGW01000017">
    <property type="protein sequence ID" value="OGM54183.1"/>
    <property type="molecule type" value="Genomic_DNA"/>
</dbReference>
<reference evidence="1 2" key="1">
    <citation type="journal article" date="2016" name="Nat. Commun.">
        <title>Thousands of microbial genomes shed light on interconnected biogeochemical processes in an aquifer system.</title>
        <authorList>
            <person name="Anantharaman K."/>
            <person name="Brown C.T."/>
            <person name="Hug L.A."/>
            <person name="Sharon I."/>
            <person name="Castelle C.J."/>
            <person name="Probst A.J."/>
            <person name="Thomas B.C."/>
            <person name="Singh A."/>
            <person name="Wilkins M.J."/>
            <person name="Karaoz U."/>
            <person name="Brodie E.L."/>
            <person name="Williams K.H."/>
            <person name="Hubbard S.S."/>
            <person name="Banfield J.F."/>
        </authorList>
    </citation>
    <scope>NUCLEOTIDE SEQUENCE [LARGE SCALE GENOMIC DNA]</scope>
</reference>
<dbReference type="Proteomes" id="UP000178603">
    <property type="component" value="Unassembled WGS sequence"/>
</dbReference>
<sequence>MSAFSRENFLKLAGIASIALGTKLSLDGLGVQNKTRQPEGWYPVEIKVNEPMPAPFLLYRDDAFSVDKGNSELQIILSSDKLFSVSGFQIPMAPTRQGDGTYIFKLNYFTIDDKTLEIPPDKRLIIDTSGTAVKIEAVLISETQVPNIVKIGYFPSETK</sequence>
<name>A0A1F8AQZ9_9BACT</name>
<dbReference type="AlphaFoldDB" id="A0A1F8AQZ9"/>
<gene>
    <name evidence="1" type="ORF">A3E44_00680</name>
</gene>
<proteinExistence type="predicted"/>
<comment type="caution">
    <text evidence="1">The sequence shown here is derived from an EMBL/GenBank/DDBJ whole genome shotgun (WGS) entry which is preliminary data.</text>
</comment>
<evidence type="ECO:0000313" key="1">
    <source>
        <dbReference type="EMBL" id="OGM54183.1"/>
    </source>
</evidence>
<protein>
    <submittedName>
        <fullName evidence="1">Uncharacterized protein</fullName>
    </submittedName>
</protein>
<evidence type="ECO:0000313" key="2">
    <source>
        <dbReference type="Proteomes" id="UP000178603"/>
    </source>
</evidence>
<organism evidence="1 2">
    <name type="scientific">Candidatus Woesebacteria bacterium RIFCSPHIGHO2_12_FULL_41_24</name>
    <dbReference type="NCBI Taxonomy" id="1802510"/>
    <lineage>
        <taxon>Bacteria</taxon>
        <taxon>Candidatus Woeseibacteriota</taxon>
    </lineage>
</organism>
<accession>A0A1F8AQZ9</accession>